<feature type="compositionally biased region" description="Acidic residues" evidence="1">
    <location>
        <begin position="367"/>
        <end position="377"/>
    </location>
</feature>
<dbReference type="RefSeq" id="WP_243068700.1">
    <property type="nucleotide sequence ID" value="NZ_JAIVFK010000022.1"/>
</dbReference>
<evidence type="ECO:0000313" key="3">
    <source>
        <dbReference type="EMBL" id="MCI4684822.1"/>
    </source>
</evidence>
<comment type="caution">
    <text evidence="3">The sequence shown here is derived from an EMBL/GenBank/DDBJ whole genome shotgun (WGS) entry which is preliminary data.</text>
</comment>
<feature type="region of interest" description="Disordered" evidence="1">
    <location>
        <begin position="362"/>
        <end position="383"/>
    </location>
</feature>
<organism evidence="3 4">
    <name type="scientific">Candidatus Rhodoblastus alkanivorans</name>
    <dbReference type="NCBI Taxonomy" id="2954117"/>
    <lineage>
        <taxon>Bacteria</taxon>
        <taxon>Pseudomonadati</taxon>
        <taxon>Pseudomonadota</taxon>
        <taxon>Alphaproteobacteria</taxon>
        <taxon>Hyphomicrobiales</taxon>
        <taxon>Rhodoblastaceae</taxon>
        <taxon>Rhodoblastus</taxon>
    </lineage>
</organism>
<reference evidence="3" key="1">
    <citation type="journal article" date="2022" name="ISME J.">
        <title>Identification of active gaseous-alkane degraders at natural gas seeps.</title>
        <authorList>
            <person name="Farhan Ul Haque M."/>
            <person name="Hernandez M."/>
            <person name="Crombie A.T."/>
            <person name="Murrell J.C."/>
        </authorList>
    </citation>
    <scope>NUCLEOTIDE SEQUENCE</scope>
    <source>
        <strain evidence="3">PC2</strain>
    </source>
</reference>
<evidence type="ECO:0000259" key="2">
    <source>
        <dbReference type="Pfam" id="PF13480"/>
    </source>
</evidence>
<protein>
    <submittedName>
        <fullName evidence="3">GNAT family N-acetyltransferase</fullName>
        <ecNumber evidence="3">2.3.1.-</ecNumber>
    </submittedName>
</protein>
<dbReference type="GO" id="GO:0016746">
    <property type="term" value="F:acyltransferase activity"/>
    <property type="evidence" value="ECO:0007669"/>
    <property type="project" value="UniProtKB-KW"/>
</dbReference>
<dbReference type="Pfam" id="PF13480">
    <property type="entry name" value="Acetyltransf_6"/>
    <property type="match status" value="1"/>
</dbReference>
<accession>A0ABS9ZB69</accession>
<dbReference type="SUPFAM" id="SSF55729">
    <property type="entry name" value="Acyl-CoA N-acyltransferases (Nat)"/>
    <property type="match status" value="1"/>
</dbReference>
<dbReference type="Gene3D" id="3.40.630.30">
    <property type="match status" value="1"/>
</dbReference>
<keyword evidence="4" id="KW-1185">Reference proteome</keyword>
<dbReference type="InterPro" id="IPR016181">
    <property type="entry name" value="Acyl_CoA_acyltransferase"/>
</dbReference>
<keyword evidence="3" id="KW-0808">Transferase</keyword>
<gene>
    <name evidence="3" type="ORF">K2U94_18965</name>
</gene>
<keyword evidence="3" id="KW-0012">Acyltransferase</keyword>
<proteinExistence type="predicted"/>
<dbReference type="Proteomes" id="UP001139104">
    <property type="component" value="Unassembled WGS sequence"/>
</dbReference>
<dbReference type="EC" id="2.3.1.-" evidence="3"/>
<dbReference type="InterPro" id="IPR038740">
    <property type="entry name" value="BioF2-like_GNAT_dom"/>
</dbReference>
<evidence type="ECO:0000313" key="4">
    <source>
        <dbReference type="Proteomes" id="UP001139104"/>
    </source>
</evidence>
<dbReference type="EMBL" id="JAIVFP010000001">
    <property type="protein sequence ID" value="MCI4684822.1"/>
    <property type="molecule type" value="Genomic_DNA"/>
</dbReference>
<evidence type="ECO:0000256" key="1">
    <source>
        <dbReference type="SAM" id="MobiDB-lite"/>
    </source>
</evidence>
<feature type="domain" description="BioF2-like acetyltransferase" evidence="2">
    <location>
        <begin position="177"/>
        <end position="324"/>
    </location>
</feature>
<name>A0ABS9ZB69_9HYPH</name>
<sequence>MLEIDVIETFDGLQALAPEWQALFDKSSPRTPSKSPLWQMAWQRHFGGRRSLACRHDMRVFALRDETGALVGVAPMMLTSRPGYGPALVREMQFFGADAYVTQLRGPLCQREHLPEVGRALAAHLRKRKGHDLVQWRGLAPGACVLEQGERQATLEDIDSCLIMRESWDAFHAGLPKKTRKHLRKSRNDLKAAGITIEFRVATAPDEAQEGLKAFYELHGRRAAMADVVRHPNVFGGERERAFLDDYCAQMARAGDLRIFEIQVGGKIVAARLGFAFGDELYLYFSGYDPDYGAYSIMTTLMAETLQWAHENGVALVNLSSGVDRSKTRFRPEMIASEGFYSVSPNWRGRLALAAMRKLRGGAPAPEAEESPDDQEIGEPAGA</sequence>